<sequence>MTQPPRDPFEGQPQEPGQQPDQGGYQPAFPGQTQFLPSGSFPGQEPDPVQPPQGETPYAAHDPYPPQPAPGQYPQPGPHSAQPPGQQPNVPPFGQFAPGQPGADPAAGHPQYPGGQAYPGQPYPGQQYPAHQFQQEQYQQAPYGQVPPAGGYPQQPGGYPNPYGQTYGPRRRNTTPLLLAGGGLLVIGVVVTLILVLSGDGTGSPRGTTEAFIAAVQDRDAEAFNKLMCDEDDKTTQKEIDEDRDVQITDTSVTNVTENGDTAVGEFTASIGGRETKIRLQLRKRADAWCVDRIGRG</sequence>
<keyword evidence="2" id="KW-0812">Transmembrane</keyword>
<gene>
    <name evidence="3" type="ORF">CLV68_3600</name>
</gene>
<keyword evidence="2" id="KW-0472">Membrane</keyword>
<reference evidence="3 4" key="1">
    <citation type="submission" date="2018-10" db="EMBL/GenBank/DDBJ databases">
        <title>Genomic Encyclopedia of Archaeal and Bacterial Type Strains, Phase II (KMG-II): from individual species to whole genera.</title>
        <authorList>
            <person name="Goeker M."/>
        </authorList>
    </citation>
    <scope>NUCLEOTIDE SEQUENCE [LARGE SCALE GENOMIC DNA]</scope>
    <source>
        <strain evidence="3 4">DSM 45657</strain>
    </source>
</reference>
<feature type="compositionally biased region" description="Low complexity" evidence="1">
    <location>
        <begin position="142"/>
        <end position="168"/>
    </location>
</feature>
<evidence type="ECO:0000256" key="2">
    <source>
        <dbReference type="SAM" id="Phobius"/>
    </source>
</evidence>
<evidence type="ECO:0000313" key="4">
    <source>
        <dbReference type="Proteomes" id="UP000282454"/>
    </source>
</evidence>
<feature type="transmembrane region" description="Helical" evidence="2">
    <location>
        <begin position="177"/>
        <end position="197"/>
    </location>
</feature>
<dbReference type="AlphaFoldDB" id="A0A421B4A5"/>
<keyword evidence="4" id="KW-1185">Reference proteome</keyword>
<comment type="caution">
    <text evidence="3">The sequence shown here is derived from an EMBL/GenBank/DDBJ whole genome shotgun (WGS) entry which is preliminary data.</text>
</comment>
<feature type="compositionally biased region" description="Low complexity" evidence="1">
    <location>
        <begin position="92"/>
        <end position="128"/>
    </location>
</feature>
<dbReference type="RefSeq" id="WP_121391987.1">
    <property type="nucleotide sequence ID" value="NZ_RCDD01000002.1"/>
</dbReference>
<name>A0A421B4A5_9PSEU</name>
<protein>
    <recommendedName>
        <fullName evidence="5">DUF4878 domain-containing protein</fullName>
    </recommendedName>
</protein>
<evidence type="ECO:0008006" key="5">
    <source>
        <dbReference type="Google" id="ProtNLM"/>
    </source>
</evidence>
<dbReference type="EMBL" id="RCDD01000002">
    <property type="protein sequence ID" value="RLK59118.1"/>
    <property type="molecule type" value="Genomic_DNA"/>
</dbReference>
<feature type="compositionally biased region" description="Low complexity" evidence="1">
    <location>
        <begin position="11"/>
        <end position="27"/>
    </location>
</feature>
<keyword evidence="2" id="KW-1133">Transmembrane helix</keyword>
<organism evidence="3 4">
    <name type="scientific">Actinokineospora cianjurensis</name>
    <dbReference type="NCBI Taxonomy" id="585224"/>
    <lineage>
        <taxon>Bacteria</taxon>
        <taxon>Bacillati</taxon>
        <taxon>Actinomycetota</taxon>
        <taxon>Actinomycetes</taxon>
        <taxon>Pseudonocardiales</taxon>
        <taxon>Pseudonocardiaceae</taxon>
        <taxon>Actinokineospora</taxon>
    </lineage>
</organism>
<evidence type="ECO:0000256" key="1">
    <source>
        <dbReference type="SAM" id="MobiDB-lite"/>
    </source>
</evidence>
<dbReference type="Proteomes" id="UP000282454">
    <property type="component" value="Unassembled WGS sequence"/>
</dbReference>
<feature type="region of interest" description="Disordered" evidence="1">
    <location>
        <begin position="1"/>
        <end position="128"/>
    </location>
</feature>
<accession>A0A421B4A5</accession>
<evidence type="ECO:0000313" key="3">
    <source>
        <dbReference type="EMBL" id="RLK59118.1"/>
    </source>
</evidence>
<feature type="compositionally biased region" description="Pro residues" evidence="1">
    <location>
        <begin position="63"/>
        <end position="77"/>
    </location>
</feature>
<proteinExistence type="predicted"/>
<feature type="region of interest" description="Disordered" evidence="1">
    <location>
        <begin position="142"/>
        <end position="170"/>
    </location>
</feature>